<organism evidence="2 3">
    <name type="scientific">Bifidobacterium bifidum</name>
    <dbReference type="NCBI Taxonomy" id="1681"/>
    <lineage>
        <taxon>Bacteria</taxon>
        <taxon>Bacillati</taxon>
        <taxon>Actinomycetota</taxon>
        <taxon>Actinomycetes</taxon>
        <taxon>Bifidobacteriales</taxon>
        <taxon>Bifidobacteriaceae</taxon>
        <taxon>Bifidobacterium</taxon>
    </lineage>
</organism>
<dbReference type="EMBL" id="LRPO01000053">
    <property type="protein sequence ID" value="KWZ80110.1"/>
    <property type="molecule type" value="Genomic_DNA"/>
</dbReference>
<accession>A0A133KKW6</accession>
<gene>
    <name evidence="2" type="ORF">HMPREF3196_01965</name>
</gene>
<feature type="compositionally biased region" description="Basic and acidic residues" evidence="1">
    <location>
        <begin position="7"/>
        <end position="18"/>
    </location>
</feature>
<proteinExistence type="predicted"/>
<feature type="region of interest" description="Disordered" evidence="1">
    <location>
        <begin position="1"/>
        <end position="23"/>
    </location>
</feature>
<protein>
    <submittedName>
        <fullName evidence="2">Uncharacterized protein</fullName>
    </submittedName>
</protein>
<dbReference type="PATRIC" id="fig|1681.53.peg.1914"/>
<dbReference type="AlphaFoldDB" id="A0A133KKW6"/>
<name>A0A133KKW6_BIFBI</name>
<sequence>MNVMDGDLGHSSRLRDGGQYHMPSGAAYGPFSSHVCTATMALAVRHDTAASGEGDPITD</sequence>
<comment type="caution">
    <text evidence="2">The sequence shown here is derived from an EMBL/GenBank/DDBJ whole genome shotgun (WGS) entry which is preliminary data.</text>
</comment>
<reference evidence="2 3" key="1">
    <citation type="submission" date="2016-01" db="EMBL/GenBank/DDBJ databases">
        <authorList>
            <person name="Oliw E.H."/>
        </authorList>
    </citation>
    <scope>NUCLEOTIDE SEQUENCE [LARGE SCALE GENOMIC DNA]</scope>
    <source>
        <strain evidence="2 3">MJR8628B</strain>
    </source>
</reference>
<evidence type="ECO:0000313" key="3">
    <source>
        <dbReference type="Proteomes" id="UP000070092"/>
    </source>
</evidence>
<dbReference type="Proteomes" id="UP000070092">
    <property type="component" value="Unassembled WGS sequence"/>
</dbReference>
<evidence type="ECO:0000313" key="2">
    <source>
        <dbReference type="EMBL" id="KWZ80110.1"/>
    </source>
</evidence>
<evidence type="ECO:0000256" key="1">
    <source>
        <dbReference type="SAM" id="MobiDB-lite"/>
    </source>
</evidence>